<evidence type="ECO:0000313" key="7">
    <source>
        <dbReference type="Ensembl" id="ENSCSEP00000029458.1"/>
    </source>
</evidence>
<dbReference type="InParanoid" id="A0A3P8WPU6"/>
<accession>A0A3P8WPU6</accession>
<keyword evidence="2 4" id="KW-0175">Coiled coil</keyword>
<dbReference type="PANTHER" id="PTHR47136">
    <property type="entry name" value="SYNEMIN"/>
    <property type="match status" value="1"/>
</dbReference>
<dbReference type="GO" id="GO:0042383">
    <property type="term" value="C:sarcolemma"/>
    <property type="evidence" value="ECO:0007669"/>
    <property type="project" value="TreeGrafter"/>
</dbReference>
<comment type="similarity">
    <text evidence="3">Belongs to the intermediate filament family.</text>
</comment>
<feature type="compositionally biased region" description="Polar residues" evidence="5">
    <location>
        <begin position="355"/>
        <end position="379"/>
    </location>
</feature>
<dbReference type="GO" id="GO:0005882">
    <property type="term" value="C:intermediate filament"/>
    <property type="evidence" value="ECO:0007669"/>
    <property type="project" value="UniProtKB-KW"/>
</dbReference>
<dbReference type="GO" id="GO:0031443">
    <property type="term" value="P:fast-twitch skeletal muscle fiber contraction"/>
    <property type="evidence" value="ECO:0007669"/>
    <property type="project" value="TreeGrafter"/>
</dbReference>
<dbReference type="GO" id="GO:0060053">
    <property type="term" value="C:neurofilament cytoskeleton"/>
    <property type="evidence" value="ECO:0007669"/>
    <property type="project" value="TreeGrafter"/>
</dbReference>
<reference evidence="7 8" key="1">
    <citation type="journal article" date="2014" name="Nat. Genet.">
        <title>Whole-genome sequence of a flatfish provides insights into ZW sex chromosome evolution and adaptation to a benthic lifestyle.</title>
        <authorList>
            <person name="Chen S."/>
            <person name="Zhang G."/>
            <person name="Shao C."/>
            <person name="Huang Q."/>
            <person name="Liu G."/>
            <person name="Zhang P."/>
            <person name="Song W."/>
            <person name="An N."/>
            <person name="Chalopin D."/>
            <person name="Volff J.N."/>
            <person name="Hong Y."/>
            <person name="Li Q."/>
            <person name="Sha Z."/>
            <person name="Zhou H."/>
            <person name="Xie M."/>
            <person name="Yu Q."/>
            <person name="Liu Y."/>
            <person name="Xiang H."/>
            <person name="Wang N."/>
            <person name="Wu K."/>
            <person name="Yang C."/>
            <person name="Zhou Q."/>
            <person name="Liao X."/>
            <person name="Yang L."/>
            <person name="Hu Q."/>
            <person name="Zhang J."/>
            <person name="Meng L."/>
            <person name="Jin L."/>
            <person name="Tian Y."/>
            <person name="Lian J."/>
            <person name="Yang J."/>
            <person name="Miao G."/>
            <person name="Liu S."/>
            <person name="Liang Z."/>
            <person name="Yan F."/>
            <person name="Li Y."/>
            <person name="Sun B."/>
            <person name="Zhang H."/>
            <person name="Zhang J."/>
            <person name="Zhu Y."/>
            <person name="Du M."/>
            <person name="Zhao Y."/>
            <person name="Schartl M."/>
            <person name="Tang Q."/>
            <person name="Wang J."/>
        </authorList>
    </citation>
    <scope>NUCLEOTIDE SEQUENCE</scope>
</reference>
<dbReference type="GO" id="GO:0045104">
    <property type="term" value="P:intermediate filament cytoskeleton organization"/>
    <property type="evidence" value="ECO:0007669"/>
    <property type="project" value="InterPro"/>
</dbReference>
<dbReference type="InterPro" id="IPR030634">
    <property type="entry name" value="SYNM"/>
</dbReference>
<evidence type="ECO:0000256" key="3">
    <source>
        <dbReference type="RuleBase" id="RU000685"/>
    </source>
</evidence>
<dbReference type="InterPro" id="IPR039008">
    <property type="entry name" value="IF_rod_dom"/>
</dbReference>
<evidence type="ECO:0000256" key="2">
    <source>
        <dbReference type="ARBA" id="ARBA00023054"/>
    </source>
</evidence>
<reference evidence="7" key="3">
    <citation type="submission" date="2025-09" db="UniProtKB">
        <authorList>
            <consortium name="Ensembl"/>
        </authorList>
    </citation>
    <scope>IDENTIFICATION</scope>
</reference>
<keyword evidence="8" id="KW-1185">Reference proteome</keyword>
<dbReference type="GO" id="GO:0008307">
    <property type="term" value="F:structural constituent of muscle"/>
    <property type="evidence" value="ECO:0007669"/>
    <property type="project" value="InterPro"/>
</dbReference>
<dbReference type="InterPro" id="IPR018039">
    <property type="entry name" value="IF_conserved"/>
</dbReference>
<evidence type="ECO:0000256" key="4">
    <source>
        <dbReference type="SAM" id="Coils"/>
    </source>
</evidence>
<feature type="region of interest" description="Disordered" evidence="5">
    <location>
        <begin position="355"/>
        <end position="382"/>
    </location>
</feature>
<sequence>MLHSKGPSAVERQQLQELNNRLTQYLLRTQQLERENARLVAQVSTMRQERAAQYVDEMRDLRGRLEQLRFEKSQAEMEREGLRRELQRVQSACSDHSEVQRNVSGQLRGQGKGLRLSHRTNSELQRRLLQLQGEYTSMEDAHRRCIQEAWHHLDVEVTVNISKNYRGAPGDFKGEVQECVRSKFEGWIKNFDMYQRRMNELDQGLEEDQALRSVLQAEKITYASLIEQLNTEAEKQMLLEEQLMAMQEKSQRDLVEYQGIIAELQQERDLIADILAEKVEEHRHLLRNKMDLGMEVAAYRALLEGDRVRLHDSQSTVIQHQRERLGTVGKNTASYKQSDRNKVFLTRCHVLHPSPVQSPLHPSTNTFPVSTGRRSCHQSPDSRKDMISFMKARAAASSPNPMTVTTAATAKNTPTDASQSVQLTSDEAVKPKQDFRERTQSGAIPFSQAEMESVEVVSPPIMGLNMKITAETSKPIPEDSNYFGKKPQLGDDAVNTHIELESREEEEVLDVGKESAQNRLRSGGVKILPLEGTEDMAARSMTVYPSSQPQGTENRKKNVEVGEDFVDSRCVGGRAKQMSRSSSKEPASKYFQTEEASYDTHMQTGNDDIHIYYSPETDPSKIESLYVQDVSGEGEFPYIFLDDESAEYFVSTPDDSLSLTEDGEGFTAYDQYGAKDDLPNVRDERDESDCDEYKFMSSFTESSPECVIEEEVCVSPVVQKSVLEILREGSLKPKEQLKGALEKLQSSLTGPLKEELEFLTKVSAEHPENVAVNIRTLEQSGDDKTMTIVAELNFSQTLEDPSLLDEDDDLSEEQINAALTMSVYEHGVGEQGSDALLCTWNFRNTVAKTEEHSNRPPLLMGPGCTISPLFLCLLQELLQGKRDVIGYPKENYLLHKKIVQQQRKKRTPCHLAFITTVLCTFACAVLPYCVHECLCLCLRLKIQVFTLYGMNVSHILIQQQV</sequence>
<dbReference type="Proteomes" id="UP000265120">
    <property type="component" value="Chromosome 8"/>
</dbReference>
<feature type="coiled-coil region" evidence="4">
    <location>
        <begin position="247"/>
        <end position="281"/>
    </location>
</feature>
<organism evidence="7 8">
    <name type="scientific">Cynoglossus semilaevis</name>
    <name type="common">Tongue sole</name>
    <dbReference type="NCBI Taxonomy" id="244447"/>
    <lineage>
        <taxon>Eukaryota</taxon>
        <taxon>Metazoa</taxon>
        <taxon>Chordata</taxon>
        <taxon>Craniata</taxon>
        <taxon>Vertebrata</taxon>
        <taxon>Euteleostomi</taxon>
        <taxon>Actinopterygii</taxon>
        <taxon>Neopterygii</taxon>
        <taxon>Teleostei</taxon>
        <taxon>Neoteleostei</taxon>
        <taxon>Acanthomorphata</taxon>
        <taxon>Carangaria</taxon>
        <taxon>Pleuronectiformes</taxon>
        <taxon>Pleuronectoidei</taxon>
        <taxon>Cynoglossidae</taxon>
        <taxon>Cynoglossinae</taxon>
        <taxon>Cynoglossus</taxon>
    </lineage>
</organism>
<protein>
    <submittedName>
        <fullName evidence="7">Neurofilament medium polypeptide-like</fullName>
    </submittedName>
</protein>
<dbReference type="PANTHER" id="PTHR47136:SF1">
    <property type="entry name" value="SYNEMIN"/>
    <property type="match status" value="1"/>
</dbReference>
<dbReference type="PROSITE" id="PS00226">
    <property type="entry name" value="IF_ROD_1"/>
    <property type="match status" value="1"/>
</dbReference>
<dbReference type="GO" id="GO:0043034">
    <property type="term" value="C:costamere"/>
    <property type="evidence" value="ECO:0007669"/>
    <property type="project" value="TreeGrafter"/>
</dbReference>
<evidence type="ECO:0000256" key="5">
    <source>
        <dbReference type="SAM" id="MobiDB-lite"/>
    </source>
</evidence>
<feature type="coiled-coil region" evidence="4">
    <location>
        <begin position="15"/>
        <end position="92"/>
    </location>
</feature>
<reference evidence="7" key="2">
    <citation type="submission" date="2025-08" db="UniProtKB">
        <authorList>
            <consortium name="Ensembl"/>
        </authorList>
    </citation>
    <scope>IDENTIFICATION</scope>
</reference>
<evidence type="ECO:0000256" key="1">
    <source>
        <dbReference type="ARBA" id="ARBA00022754"/>
    </source>
</evidence>
<keyword evidence="1 3" id="KW-0403">Intermediate filament</keyword>
<dbReference type="GO" id="GO:0017166">
    <property type="term" value="F:vinculin binding"/>
    <property type="evidence" value="ECO:0007669"/>
    <property type="project" value="TreeGrafter"/>
</dbReference>
<dbReference type="GeneTree" id="ENSGT00940000178705"/>
<evidence type="ECO:0000259" key="6">
    <source>
        <dbReference type="SMART" id="SM01391"/>
    </source>
</evidence>
<dbReference type="Pfam" id="PF00038">
    <property type="entry name" value="Filament"/>
    <property type="match status" value="1"/>
</dbReference>
<dbReference type="Gene3D" id="1.20.5.170">
    <property type="match status" value="1"/>
</dbReference>
<dbReference type="GO" id="GO:0005200">
    <property type="term" value="F:structural constituent of cytoskeleton"/>
    <property type="evidence" value="ECO:0007669"/>
    <property type="project" value="InterPro"/>
</dbReference>
<dbReference type="SMART" id="SM01391">
    <property type="entry name" value="Filament"/>
    <property type="match status" value="1"/>
</dbReference>
<dbReference type="SUPFAM" id="SSF64593">
    <property type="entry name" value="Intermediate filament protein, coiled coil region"/>
    <property type="match status" value="1"/>
</dbReference>
<dbReference type="Gene3D" id="1.20.5.1160">
    <property type="entry name" value="Vasodilator-stimulated phosphoprotein"/>
    <property type="match status" value="1"/>
</dbReference>
<proteinExistence type="inferred from homology"/>
<evidence type="ECO:0000313" key="8">
    <source>
        <dbReference type="Proteomes" id="UP000265120"/>
    </source>
</evidence>
<dbReference type="STRING" id="244447.ENSCSEP00000029458"/>
<dbReference type="GO" id="GO:0019215">
    <property type="term" value="F:intermediate filament binding"/>
    <property type="evidence" value="ECO:0007669"/>
    <property type="project" value="TreeGrafter"/>
</dbReference>
<dbReference type="AlphaFoldDB" id="A0A3P8WPU6"/>
<dbReference type="Ensembl" id="ENSCSET00000029859.1">
    <property type="protein sequence ID" value="ENSCSEP00000029458.1"/>
    <property type="gene ID" value="ENSCSEG00000018867.1"/>
</dbReference>
<feature type="domain" description="IF rod" evidence="6">
    <location>
        <begin position="10"/>
        <end position="309"/>
    </location>
</feature>
<name>A0A3P8WPU6_CYNSE</name>